<dbReference type="InterPro" id="IPR010998">
    <property type="entry name" value="Integrase_recombinase_N"/>
</dbReference>
<keyword evidence="4" id="KW-0233">DNA recombination</keyword>
<dbReference type="InterPro" id="IPR013762">
    <property type="entry name" value="Integrase-like_cat_sf"/>
</dbReference>
<dbReference type="AlphaFoldDB" id="L0H3M0"/>
<evidence type="ECO:0000256" key="3">
    <source>
        <dbReference type="ARBA" id="ARBA00023125"/>
    </source>
</evidence>
<evidence type="ECO:0000259" key="7">
    <source>
        <dbReference type="PROSITE" id="PS51900"/>
    </source>
</evidence>
<proteinExistence type="inferred from homology"/>
<dbReference type="Gene3D" id="1.10.150.130">
    <property type="match status" value="1"/>
</dbReference>
<dbReference type="GO" id="GO:0015074">
    <property type="term" value="P:DNA integration"/>
    <property type="evidence" value="ECO:0007669"/>
    <property type="project" value="UniProtKB-KW"/>
</dbReference>
<sequence>MPLGQRRWYVERAEAFVAAVHPKRLVEISAAEITAFFPRYAREQQLNDWQFRQMLDALQLLLVDVAACPAAREVEWDYWRESGDTLAADHPTVAAALSPEQAVDAHPIYAKAAEHRPLLKQLARTLRAQRYALRTEQTYVTWCHRFLSFCEKRSTEGSIDPTKLGKRDVERFLEHLAVDRNVAASTQNQALNALVYLFRQVLQQPLDDMAFGRAQRPARVPTVLSRDEVRALLAQLKDTPQLLARLLYGTGMRLMEGVRLRVGDVDFANRYIVVRNGKGDKDRVVPLPERLIEPLQAHLERVRALHREDLAAGAGAVYLPHALARKAPNAPREWIWQYCFPSSRLTTDPKGGVVRRHHLHEAGFQKALKAAGIAAGIAKRVNSHALRHSFATHLLEAGYDIRTVQELLGHKDVATTMIYTHVMNRPGVLPAKSPIDVI</sequence>
<dbReference type="GO" id="GO:0003677">
    <property type="term" value="F:DNA binding"/>
    <property type="evidence" value="ECO:0007669"/>
    <property type="project" value="UniProtKB-UniRule"/>
</dbReference>
<dbReference type="Pfam" id="PF13495">
    <property type="entry name" value="Phage_int_SAM_4"/>
    <property type="match status" value="1"/>
</dbReference>
<dbReference type="STRING" id="765912.Thimo_3527"/>
<dbReference type="HOGENOM" id="CLU_027562_37_0_6"/>
<accession>L0H3M0</accession>
<evidence type="ECO:0000256" key="4">
    <source>
        <dbReference type="ARBA" id="ARBA00023172"/>
    </source>
</evidence>
<dbReference type="Proteomes" id="UP000010816">
    <property type="component" value="Chromosome"/>
</dbReference>
<evidence type="ECO:0000259" key="6">
    <source>
        <dbReference type="PROSITE" id="PS51898"/>
    </source>
</evidence>
<dbReference type="InterPro" id="IPR002104">
    <property type="entry name" value="Integrase_catalytic"/>
</dbReference>
<dbReference type="RefSeq" id="WP_015282316.1">
    <property type="nucleotide sequence ID" value="NC_019940.1"/>
</dbReference>
<dbReference type="InterPro" id="IPR011946">
    <property type="entry name" value="Integrase_integron-type"/>
</dbReference>
<dbReference type="SUPFAM" id="SSF56349">
    <property type="entry name" value="DNA breaking-rejoining enzymes"/>
    <property type="match status" value="1"/>
</dbReference>
<dbReference type="InterPro" id="IPR050090">
    <property type="entry name" value="Tyrosine_recombinase_XerCD"/>
</dbReference>
<evidence type="ECO:0000256" key="1">
    <source>
        <dbReference type="ARBA" id="ARBA00008857"/>
    </source>
</evidence>
<dbReference type="PANTHER" id="PTHR30349:SF64">
    <property type="entry name" value="PROPHAGE INTEGRASE INTD-RELATED"/>
    <property type="match status" value="1"/>
</dbReference>
<dbReference type="Pfam" id="PF00589">
    <property type="entry name" value="Phage_integrase"/>
    <property type="match status" value="1"/>
</dbReference>
<dbReference type="InterPro" id="IPR004107">
    <property type="entry name" value="Integrase_SAM-like_N"/>
</dbReference>
<dbReference type="GO" id="GO:0006310">
    <property type="term" value="P:DNA recombination"/>
    <property type="evidence" value="ECO:0007669"/>
    <property type="project" value="UniProtKB-KW"/>
</dbReference>
<dbReference type="KEGG" id="tmb:Thimo_3527"/>
<evidence type="ECO:0000313" key="8">
    <source>
        <dbReference type="EMBL" id="AGA92189.1"/>
    </source>
</evidence>
<feature type="domain" description="Core-binding (CB)" evidence="7">
    <location>
        <begin position="113"/>
        <end position="202"/>
    </location>
</feature>
<dbReference type="PROSITE" id="PS51898">
    <property type="entry name" value="TYR_RECOMBINASE"/>
    <property type="match status" value="1"/>
</dbReference>
<organism evidence="8 9">
    <name type="scientific">Thioflavicoccus mobilis 8321</name>
    <dbReference type="NCBI Taxonomy" id="765912"/>
    <lineage>
        <taxon>Bacteria</taxon>
        <taxon>Pseudomonadati</taxon>
        <taxon>Pseudomonadota</taxon>
        <taxon>Gammaproteobacteria</taxon>
        <taxon>Chromatiales</taxon>
        <taxon>Chromatiaceae</taxon>
        <taxon>Thioflavicoccus</taxon>
    </lineage>
</organism>
<dbReference type="InterPro" id="IPR011010">
    <property type="entry name" value="DNA_brk_join_enz"/>
</dbReference>
<dbReference type="Gene3D" id="1.10.443.10">
    <property type="entry name" value="Intergrase catalytic core"/>
    <property type="match status" value="1"/>
</dbReference>
<dbReference type="PANTHER" id="PTHR30349">
    <property type="entry name" value="PHAGE INTEGRASE-RELATED"/>
    <property type="match status" value="1"/>
</dbReference>
<dbReference type="PROSITE" id="PS51900">
    <property type="entry name" value="CB"/>
    <property type="match status" value="1"/>
</dbReference>
<protein>
    <submittedName>
        <fullName evidence="8">Integron integrase</fullName>
    </submittedName>
</protein>
<dbReference type="NCBIfam" id="TIGR02249">
    <property type="entry name" value="integrase_gron"/>
    <property type="match status" value="1"/>
</dbReference>
<comment type="similarity">
    <text evidence="1">Belongs to the 'phage' integrase family.</text>
</comment>
<dbReference type="EMBL" id="CP003051">
    <property type="protein sequence ID" value="AGA92189.1"/>
    <property type="molecule type" value="Genomic_DNA"/>
</dbReference>
<keyword evidence="9" id="KW-1185">Reference proteome</keyword>
<keyword evidence="2" id="KW-0229">DNA integration</keyword>
<evidence type="ECO:0000256" key="2">
    <source>
        <dbReference type="ARBA" id="ARBA00022908"/>
    </source>
</evidence>
<gene>
    <name evidence="8" type="ORF">Thimo_3527</name>
</gene>
<dbReference type="InterPro" id="IPR044068">
    <property type="entry name" value="CB"/>
</dbReference>
<name>L0H3M0_9GAMM</name>
<feature type="domain" description="Tyr recombinase" evidence="6">
    <location>
        <begin position="219"/>
        <end position="434"/>
    </location>
</feature>
<dbReference type="eggNOG" id="COG4974">
    <property type="taxonomic scope" value="Bacteria"/>
</dbReference>
<evidence type="ECO:0000313" key="9">
    <source>
        <dbReference type="Proteomes" id="UP000010816"/>
    </source>
</evidence>
<reference evidence="8 9" key="1">
    <citation type="submission" date="2011-09" db="EMBL/GenBank/DDBJ databases">
        <title>Complete sequence of chromosome of Thioflavicoccus mobilis 8321.</title>
        <authorList>
            <consortium name="US DOE Joint Genome Institute"/>
            <person name="Lucas S."/>
            <person name="Han J."/>
            <person name="Lapidus A."/>
            <person name="Cheng J.-F."/>
            <person name="Goodwin L."/>
            <person name="Pitluck S."/>
            <person name="Peters L."/>
            <person name="Ovchinnikova G."/>
            <person name="Lu M."/>
            <person name="Detter J.C."/>
            <person name="Han C."/>
            <person name="Tapia R."/>
            <person name="Land M."/>
            <person name="Hauser L."/>
            <person name="Kyrpides N."/>
            <person name="Ivanova N."/>
            <person name="Pagani I."/>
            <person name="Vogl K."/>
            <person name="Liu Z."/>
            <person name="Imhoff J."/>
            <person name="Thiel V."/>
            <person name="Frigaard N.-U."/>
            <person name="Bryant D."/>
            <person name="Woyke T."/>
        </authorList>
    </citation>
    <scope>NUCLEOTIDE SEQUENCE [LARGE SCALE GENOMIC DNA]</scope>
    <source>
        <strain evidence="8 9">8321</strain>
    </source>
</reference>
<evidence type="ECO:0000256" key="5">
    <source>
        <dbReference type="PROSITE-ProRule" id="PRU01248"/>
    </source>
</evidence>
<keyword evidence="3 5" id="KW-0238">DNA-binding</keyword>